<keyword evidence="8" id="KW-1185">Reference proteome</keyword>
<name>A0A1W1Y203_9LACT</name>
<dbReference type="SMART" id="SM01266">
    <property type="entry name" value="Mac"/>
    <property type="match status" value="1"/>
</dbReference>
<evidence type="ECO:0000313" key="8">
    <source>
        <dbReference type="Proteomes" id="UP000243884"/>
    </source>
</evidence>
<dbReference type="Pfam" id="PF12464">
    <property type="entry name" value="Mac"/>
    <property type="match status" value="1"/>
</dbReference>
<dbReference type="InterPro" id="IPR018357">
    <property type="entry name" value="Hexapep_transf_CS"/>
</dbReference>
<organism evidence="7 8">
    <name type="scientific">Aerococcus suis</name>
    <dbReference type="NCBI Taxonomy" id="371602"/>
    <lineage>
        <taxon>Bacteria</taxon>
        <taxon>Bacillati</taxon>
        <taxon>Bacillota</taxon>
        <taxon>Bacilli</taxon>
        <taxon>Lactobacillales</taxon>
        <taxon>Aerococcaceae</taxon>
        <taxon>Aerococcus</taxon>
    </lineage>
</organism>
<comment type="similarity">
    <text evidence="1 5">Belongs to the transferase hexapeptide repeat family.</text>
</comment>
<evidence type="ECO:0000256" key="5">
    <source>
        <dbReference type="RuleBase" id="RU367021"/>
    </source>
</evidence>
<feature type="domain" description="Maltose/galactoside acetyltransferase" evidence="6">
    <location>
        <begin position="3"/>
        <end position="56"/>
    </location>
</feature>
<dbReference type="Pfam" id="PF00132">
    <property type="entry name" value="Hexapep"/>
    <property type="match status" value="1"/>
</dbReference>
<evidence type="ECO:0000256" key="3">
    <source>
        <dbReference type="ARBA" id="ARBA00022737"/>
    </source>
</evidence>
<dbReference type="InterPro" id="IPR001451">
    <property type="entry name" value="Hexapep"/>
</dbReference>
<dbReference type="CDD" id="cd03357">
    <property type="entry name" value="LbH_MAT_GAT"/>
    <property type="match status" value="1"/>
</dbReference>
<evidence type="ECO:0000256" key="4">
    <source>
        <dbReference type="ARBA" id="ARBA00023315"/>
    </source>
</evidence>
<dbReference type="GO" id="GO:0008870">
    <property type="term" value="F:galactoside O-acetyltransferase activity"/>
    <property type="evidence" value="ECO:0007669"/>
    <property type="project" value="TreeGrafter"/>
</dbReference>
<dbReference type="Proteomes" id="UP000243884">
    <property type="component" value="Unassembled WGS sequence"/>
</dbReference>
<evidence type="ECO:0000313" key="7">
    <source>
        <dbReference type="EMBL" id="SMC30165.1"/>
    </source>
</evidence>
<evidence type="ECO:0000256" key="1">
    <source>
        <dbReference type="ARBA" id="ARBA00007274"/>
    </source>
</evidence>
<evidence type="ECO:0000259" key="6">
    <source>
        <dbReference type="SMART" id="SM01266"/>
    </source>
</evidence>
<dbReference type="PANTHER" id="PTHR43017:SF1">
    <property type="entry name" value="ACETYLTRANSFERASE YJL218W-RELATED"/>
    <property type="match status" value="1"/>
</dbReference>
<dbReference type="PANTHER" id="PTHR43017">
    <property type="entry name" value="GALACTOSIDE O-ACETYLTRANSFERASE"/>
    <property type="match status" value="1"/>
</dbReference>
<dbReference type="EMBL" id="FWXK01000001">
    <property type="protein sequence ID" value="SMC30165.1"/>
    <property type="molecule type" value="Genomic_DNA"/>
</dbReference>
<dbReference type="OrthoDB" id="9812571at2"/>
<dbReference type="AlphaFoldDB" id="A0A1W1Y203"/>
<keyword evidence="2 5" id="KW-0808">Transferase</keyword>
<proteinExistence type="inferred from homology"/>
<dbReference type="InterPro" id="IPR011004">
    <property type="entry name" value="Trimer_LpxA-like_sf"/>
</dbReference>
<dbReference type="FunFam" id="2.160.10.10:FF:000025">
    <property type="entry name" value="Hexapeptide-repeat containing-acetyltransferase"/>
    <property type="match status" value="1"/>
</dbReference>
<dbReference type="PROSITE" id="PS00101">
    <property type="entry name" value="HEXAPEP_TRANSFERASES"/>
    <property type="match status" value="1"/>
</dbReference>
<dbReference type="InterPro" id="IPR039369">
    <property type="entry name" value="LacA-like"/>
</dbReference>
<dbReference type="InterPro" id="IPR024688">
    <property type="entry name" value="Mac_dom"/>
</dbReference>
<dbReference type="RefSeq" id="WP_084097685.1">
    <property type="nucleotide sequence ID" value="NZ_FWXK01000001.1"/>
</dbReference>
<evidence type="ECO:0000256" key="2">
    <source>
        <dbReference type="ARBA" id="ARBA00022679"/>
    </source>
</evidence>
<dbReference type="Gene3D" id="2.160.10.10">
    <property type="entry name" value="Hexapeptide repeat proteins"/>
    <property type="match status" value="1"/>
</dbReference>
<sequence length="199" mass="22144">MQKEKMLKGELYTIDSELKQEMQDAQELVKQYNQLSIHQNEEQEAMIRQLFGRVGENPEVTAPIYCDYGKQVSIGDHFYSNYGCSFVDVAPITIGNHVFLGPHVHLLTPSHPISADIRNTGVEYAKPITIGDSVWIGGNVTVNPGVTIGSRSIIGSGSVVTKDIPEDVIAVGNPCRVLRAITDEDNHYWEDAYSDYMNK</sequence>
<keyword evidence="4 5" id="KW-0012">Acyltransferase</keyword>
<dbReference type="EC" id="2.3.1.-" evidence="5"/>
<dbReference type="SUPFAM" id="SSF51161">
    <property type="entry name" value="Trimeric LpxA-like enzymes"/>
    <property type="match status" value="1"/>
</dbReference>
<accession>A0A1W1Y203</accession>
<protein>
    <recommendedName>
        <fullName evidence="5">Acetyltransferase</fullName>
        <ecNumber evidence="5">2.3.1.-</ecNumber>
    </recommendedName>
</protein>
<keyword evidence="3" id="KW-0677">Repeat</keyword>
<reference evidence="8" key="1">
    <citation type="submission" date="2017-04" db="EMBL/GenBank/DDBJ databases">
        <authorList>
            <person name="Varghese N."/>
            <person name="Submissions S."/>
        </authorList>
    </citation>
    <scope>NUCLEOTIDE SEQUENCE [LARGE SCALE GENOMIC DNA]</scope>
    <source>
        <strain evidence="8">DSM 21500</strain>
    </source>
</reference>
<dbReference type="STRING" id="371602.SAMN04487984_0062"/>
<gene>
    <name evidence="7" type="ORF">SAMN04487984_0062</name>
</gene>